<name>A0A3E2NYN7_9SPHI</name>
<dbReference type="Proteomes" id="UP000260823">
    <property type="component" value="Unassembled WGS sequence"/>
</dbReference>
<proteinExistence type="predicted"/>
<evidence type="ECO:0000256" key="1">
    <source>
        <dbReference type="SAM" id="MobiDB-lite"/>
    </source>
</evidence>
<sequence>MVIDETTETAGEEKQWDNPTAPEKTSDSRDQEQLERQFKEAKRRHDNLEENQEETNNNEDTKN</sequence>
<keyword evidence="3" id="KW-1185">Reference proteome</keyword>
<evidence type="ECO:0000313" key="3">
    <source>
        <dbReference type="Proteomes" id="UP000260823"/>
    </source>
</evidence>
<evidence type="ECO:0000313" key="2">
    <source>
        <dbReference type="EMBL" id="RFZ85960.1"/>
    </source>
</evidence>
<accession>A0A3E2NYN7</accession>
<protein>
    <submittedName>
        <fullName evidence="2">Uncharacterized protein</fullName>
    </submittedName>
</protein>
<dbReference type="AlphaFoldDB" id="A0A3E2NYN7"/>
<feature type="region of interest" description="Disordered" evidence="1">
    <location>
        <begin position="1"/>
        <end position="63"/>
    </location>
</feature>
<dbReference type="OrthoDB" id="799910at2"/>
<comment type="caution">
    <text evidence="2">The sequence shown here is derived from an EMBL/GenBank/DDBJ whole genome shotgun (WGS) entry which is preliminary data.</text>
</comment>
<dbReference type="RefSeq" id="WP_117382856.1">
    <property type="nucleotide sequence ID" value="NZ_QWDE01000001.1"/>
</dbReference>
<dbReference type="EMBL" id="QWDE01000001">
    <property type="protein sequence ID" value="RFZ85960.1"/>
    <property type="molecule type" value="Genomic_DNA"/>
</dbReference>
<feature type="compositionally biased region" description="Basic and acidic residues" evidence="1">
    <location>
        <begin position="24"/>
        <end position="40"/>
    </location>
</feature>
<organism evidence="2 3">
    <name type="scientific">Mucilaginibacter terrenus</name>
    <dbReference type="NCBI Taxonomy" id="2482727"/>
    <lineage>
        <taxon>Bacteria</taxon>
        <taxon>Pseudomonadati</taxon>
        <taxon>Bacteroidota</taxon>
        <taxon>Sphingobacteriia</taxon>
        <taxon>Sphingobacteriales</taxon>
        <taxon>Sphingobacteriaceae</taxon>
        <taxon>Mucilaginibacter</taxon>
    </lineage>
</organism>
<reference evidence="2 3" key="1">
    <citation type="submission" date="2018-08" db="EMBL/GenBank/DDBJ databases">
        <title>Mucilaginibacter terrae sp. nov., isolated from manganese diggings.</title>
        <authorList>
            <person name="Huang Y."/>
            <person name="Zhou Z."/>
        </authorList>
    </citation>
    <scope>NUCLEOTIDE SEQUENCE [LARGE SCALE GENOMIC DNA]</scope>
    <source>
        <strain evidence="2 3">ZH6</strain>
    </source>
</reference>
<gene>
    <name evidence="2" type="ORF">DYU05_10360</name>
</gene>